<proteinExistence type="predicted"/>
<feature type="region of interest" description="Disordered" evidence="1">
    <location>
        <begin position="151"/>
        <end position="185"/>
    </location>
</feature>
<accession>A0A8H8T1Q1</accession>
<dbReference type="KEGG" id="rsx:RhiXN_01291"/>
<dbReference type="RefSeq" id="XP_043186933.1">
    <property type="nucleotide sequence ID" value="XM_043321110.1"/>
</dbReference>
<reference evidence="2" key="1">
    <citation type="submission" date="2020-05" db="EMBL/GenBank/DDBJ databases">
        <title>Evolutionary and genomic comparisons of hybrid uninucleate and nonhybrid Rhizoctonia fungi.</title>
        <authorList>
            <person name="Li C."/>
            <person name="Chen X."/>
        </authorList>
    </citation>
    <scope>NUCLEOTIDE SEQUENCE</scope>
    <source>
        <strain evidence="2">AG-1 IA</strain>
    </source>
</reference>
<organism evidence="2 3">
    <name type="scientific">Rhizoctonia solani</name>
    <dbReference type="NCBI Taxonomy" id="456999"/>
    <lineage>
        <taxon>Eukaryota</taxon>
        <taxon>Fungi</taxon>
        <taxon>Dikarya</taxon>
        <taxon>Basidiomycota</taxon>
        <taxon>Agaricomycotina</taxon>
        <taxon>Agaricomycetes</taxon>
        <taxon>Cantharellales</taxon>
        <taxon>Ceratobasidiaceae</taxon>
        <taxon>Rhizoctonia</taxon>
    </lineage>
</organism>
<feature type="region of interest" description="Disordered" evidence="1">
    <location>
        <begin position="207"/>
        <end position="227"/>
    </location>
</feature>
<name>A0A8H8T1Q1_9AGAM</name>
<dbReference type="GeneID" id="67023573"/>
<protein>
    <submittedName>
        <fullName evidence="2">Uncharacterized protein</fullName>
    </submittedName>
</protein>
<evidence type="ECO:0000313" key="2">
    <source>
        <dbReference type="EMBL" id="QRW26696.1"/>
    </source>
</evidence>
<gene>
    <name evidence="2" type="ORF">RhiXN_01291</name>
</gene>
<sequence>MITTKDEFTLFTKGTSDTIENITDHPAGVIAQFLLKKHGDEANARGYEHKVMQRVCSSWETLHTDLQKHKMLELEDANQEIYQQLLNSSKAWWTVMRLFKVKHLHTKFELLVPKEFGDCQESGTLGISSQTPGVVAVRQDTFAANLQESDVDDMEDSSYHEQSNHWHTTMPSLEDHSGDQGQVTGSHGGYDQIEGVEVDHDIEGVDTHQDASEDGGDNEADARLQQGGDWELDKSILKVIASAESMTKEENRGLAELLDQITESHKDGDMQYLVDALLAKGKHVSTKLKKVVSVTEEVMLQKQVWSQLVVFSSFYNKFCRHQQ</sequence>
<evidence type="ECO:0000313" key="3">
    <source>
        <dbReference type="Proteomes" id="UP000650533"/>
    </source>
</evidence>
<dbReference type="EMBL" id="CP059673">
    <property type="protein sequence ID" value="QRW26696.1"/>
    <property type="molecule type" value="Genomic_DNA"/>
</dbReference>
<dbReference type="Proteomes" id="UP000650533">
    <property type="component" value="Chromosome 16"/>
</dbReference>
<evidence type="ECO:0000256" key="1">
    <source>
        <dbReference type="SAM" id="MobiDB-lite"/>
    </source>
</evidence>
<dbReference type="AlphaFoldDB" id="A0A8H8T1Q1"/>